<dbReference type="GO" id="GO:0003677">
    <property type="term" value="F:DNA binding"/>
    <property type="evidence" value="ECO:0007669"/>
    <property type="project" value="InterPro"/>
</dbReference>
<reference evidence="2 3" key="1">
    <citation type="submission" date="2019-02" db="EMBL/GenBank/DDBJ databases">
        <authorList>
            <person name="Kanzanas C."/>
            <person name="Smith M.A."/>
            <person name="Zack K.M."/>
            <person name="Garlena R.A."/>
            <person name="Russell D.A."/>
            <person name="Pope W.H."/>
            <person name="Jacobs-Sera D."/>
            <person name="Hatfull G.F."/>
        </authorList>
    </citation>
    <scope>NUCLEOTIDE SEQUENCE [LARGE SCALE GENOMIC DNA]</scope>
</reference>
<dbReference type="Proteomes" id="UP000294565">
    <property type="component" value="Segment"/>
</dbReference>
<dbReference type="InterPro" id="IPR001387">
    <property type="entry name" value="Cro/C1-type_HTH"/>
</dbReference>
<evidence type="ECO:0000313" key="2">
    <source>
        <dbReference type="EMBL" id="QBP29703.1"/>
    </source>
</evidence>
<dbReference type="GeneID" id="63743038"/>
<dbReference type="PROSITE" id="PS50943">
    <property type="entry name" value="HTH_CROC1"/>
    <property type="match status" value="1"/>
</dbReference>
<dbReference type="CDD" id="cd00093">
    <property type="entry name" value="HTH_XRE"/>
    <property type="match status" value="1"/>
</dbReference>
<dbReference type="RefSeq" id="YP_010049715.1">
    <property type="nucleotide sequence ID" value="NC_054393.1"/>
</dbReference>
<accession>A0A482J814</accession>
<name>A0A482J814_9CAUD</name>
<dbReference type="KEGG" id="vg:63743038"/>
<keyword evidence="3" id="KW-1185">Reference proteome</keyword>
<dbReference type="SUPFAM" id="SSF47413">
    <property type="entry name" value="lambda repressor-like DNA-binding domains"/>
    <property type="match status" value="1"/>
</dbReference>
<dbReference type="InterPro" id="IPR010982">
    <property type="entry name" value="Lambda_DNA-bd_dom_sf"/>
</dbReference>
<organism evidence="2 3">
    <name type="scientific">Mycobacterium phage Typha</name>
    <dbReference type="NCBI Taxonomy" id="2517971"/>
    <lineage>
        <taxon>Viruses</taxon>
        <taxon>Duplodnaviria</taxon>
        <taxon>Heunggongvirae</taxon>
        <taxon>Uroviricota</taxon>
        <taxon>Caudoviricetes</taxon>
        <taxon>Typhavirus</taxon>
        <taxon>Typhavirus typha</taxon>
    </lineage>
</organism>
<dbReference type="Gene3D" id="1.10.3100.10">
    <property type="entry name" value="Putative cytoplasmic protein"/>
    <property type="match status" value="1"/>
</dbReference>
<evidence type="ECO:0000313" key="3">
    <source>
        <dbReference type="Proteomes" id="UP000294565"/>
    </source>
</evidence>
<proteinExistence type="predicted"/>
<dbReference type="InterPro" id="IPR027910">
    <property type="entry name" value="YdiL_sf"/>
</dbReference>
<dbReference type="SMART" id="SM00530">
    <property type="entry name" value="HTH_XRE"/>
    <property type="match status" value="1"/>
</dbReference>
<feature type="domain" description="HTH cro/C1-type" evidence="1">
    <location>
        <begin position="20"/>
        <end position="60"/>
    </location>
</feature>
<dbReference type="Pfam" id="PF13560">
    <property type="entry name" value="HTH_31"/>
    <property type="match status" value="1"/>
</dbReference>
<gene>
    <name evidence="2" type="primary">48</name>
    <name evidence="2" type="ORF">SEA_TYPHA_48</name>
</gene>
<sequence>MTPAEFRIMREYLGLPPVWMAERLGVRERTVARWEHGHAPIPPGVVDEFTDILEVTARLVDSLIIQAGATGHLVTYRTDEDYRRSGSSYAATFPASWHRAVAARVYDAVPQVQITYSTDHSDDEAPGGCGSQV</sequence>
<dbReference type="EMBL" id="MK494099">
    <property type="protein sequence ID" value="QBP29703.1"/>
    <property type="molecule type" value="Genomic_DNA"/>
</dbReference>
<evidence type="ECO:0000259" key="1">
    <source>
        <dbReference type="PROSITE" id="PS50943"/>
    </source>
</evidence>
<protein>
    <submittedName>
        <fullName evidence="2">Antitoxin</fullName>
    </submittedName>
</protein>